<feature type="non-terminal residue" evidence="1">
    <location>
        <position position="1"/>
    </location>
</feature>
<sequence>RREYTPEPPDDWRSAAVCYPARYWSGYVCGPRWHSIIRSDLSRDTLITT</sequence>
<organism evidence="1">
    <name type="scientific">Pseudochoricystis ellipsoidea</name>
    <name type="common">nom. nud.</name>
    <dbReference type="NCBI Taxonomy" id="546385"/>
    <lineage>
        <taxon>Eukaryota</taxon>
        <taxon>Viridiplantae</taxon>
        <taxon>Chlorophyta</taxon>
        <taxon>core chlorophytes</taxon>
        <taxon>Trebouxiophyceae</taxon>
    </lineage>
</organism>
<proteinExistence type="evidence at transcript level"/>
<dbReference type="EMBL" id="AB444258">
    <property type="protein sequence ID" value="BAG55384.1"/>
    <property type="molecule type" value="mRNA"/>
</dbReference>
<protein>
    <submittedName>
        <fullName evidence="1">Uncharacterized protein</fullName>
    </submittedName>
</protein>
<reference evidence="1" key="1">
    <citation type="submission" date="2008-07" db="EMBL/GenBank/DDBJ databases">
        <title>Characterization of the lipid accumulation in a new microalgal species, Pseudochoricystis ellipsoidea (Trebouxiophyceae).</title>
        <authorList>
            <person name="Satoh A."/>
            <person name="Kato M."/>
            <person name="Yamato K.T."/>
            <person name="Ikegami Y."/>
            <person name="Sekiguchi H."/>
            <person name="Kurano N."/>
            <person name="Miyachi S."/>
        </authorList>
    </citation>
    <scope>NUCLEOTIDE SEQUENCE</scope>
    <source>
        <strain evidence="1">MBIC11204</strain>
    </source>
</reference>
<name>B3Y5M7_9CHLO</name>
<feature type="non-terminal residue" evidence="1">
    <location>
        <position position="49"/>
    </location>
</feature>
<reference evidence="1" key="2">
    <citation type="submission" date="2008-07" db="EMBL/GenBank/DDBJ databases">
        <title>Nitrogen-starvation-inducible cDNA clones isolated by using cDNA subtraction in a novel microalga accumulating lipids and hydrocarbons.</title>
        <authorList>
            <person name="Satoh A."/>
        </authorList>
    </citation>
    <scope>NUCLEOTIDE SEQUENCE</scope>
    <source>
        <strain evidence="1">MBIC11204</strain>
    </source>
</reference>
<accession>B3Y5M7</accession>
<evidence type="ECO:0000313" key="1">
    <source>
        <dbReference type="EMBL" id="BAG55384.1"/>
    </source>
</evidence>
<dbReference type="AlphaFoldDB" id="B3Y5M7"/>